<dbReference type="Proteomes" id="UP001209878">
    <property type="component" value="Unassembled WGS sequence"/>
</dbReference>
<proteinExistence type="predicted"/>
<evidence type="ECO:0000313" key="2">
    <source>
        <dbReference type="Proteomes" id="UP001209878"/>
    </source>
</evidence>
<name>A0AAD9N322_RIDPI</name>
<evidence type="ECO:0000313" key="1">
    <source>
        <dbReference type="EMBL" id="KAK2154900.1"/>
    </source>
</evidence>
<gene>
    <name evidence="1" type="ORF">NP493_2128g00012</name>
</gene>
<sequence length="12" mass="1370">MSAMLLKNVVTY</sequence>
<keyword evidence="2" id="KW-1185">Reference proteome</keyword>
<reference evidence="1" key="1">
    <citation type="journal article" date="2023" name="Mol. Biol. Evol.">
        <title>Third-Generation Sequencing Reveals the Adaptive Role of the Epigenome in Three Deep-Sea Polychaetes.</title>
        <authorList>
            <person name="Perez M."/>
            <person name="Aroh O."/>
            <person name="Sun Y."/>
            <person name="Lan Y."/>
            <person name="Juniper S.K."/>
            <person name="Young C.R."/>
            <person name="Angers B."/>
            <person name="Qian P.Y."/>
        </authorList>
    </citation>
    <scope>NUCLEOTIDE SEQUENCE</scope>
    <source>
        <strain evidence="1">R07B-5</strain>
    </source>
</reference>
<organism evidence="1 2">
    <name type="scientific">Ridgeia piscesae</name>
    <name type="common">Tubeworm</name>
    <dbReference type="NCBI Taxonomy" id="27915"/>
    <lineage>
        <taxon>Eukaryota</taxon>
        <taxon>Metazoa</taxon>
        <taxon>Spiralia</taxon>
        <taxon>Lophotrochozoa</taxon>
        <taxon>Annelida</taxon>
        <taxon>Polychaeta</taxon>
        <taxon>Sedentaria</taxon>
        <taxon>Canalipalpata</taxon>
        <taxon>Sabellida</taxon>
        <taxon>Siboglinidae</taxon>
        <taxon>Ridgeia</taxon>
    </lineage>
</organism>
<comment type="caution">
    <text evidence="1">The sequence shown here is derived from an EMBL/GenBank/DDBJ whole genome shotgun (WGS) entry which is preliminary data.</text>
</comment>
<dbReference type="EMBL" id="JAODUO010002125">
    <property type="protein sequence ID" value="KAK2154900.1"/>
    <property type="molecule type" value="Genomic_DNA"/>
</dbReference>
<accession>A0AAD9N322</accession>
<protein>
    <submittedName>
        <fullName evidence="1">Uncharacterized protein</fullName>
    </submittedName>
</protein>